<dbReference type="Gene3D" id="3.30.1960.10">
    <property type="entry name" value="tRNA wybutosine-synthesizing-like"/>
    <property type="match status" value="1"/>
</dbReference>
<evidence type="ECO:0000259" key="12">
    <source>
        <dbReference type="PROSITE" id="PS51684"/>
    </source>
</evidence>
<evidence type="ECO:0000256" key="9">
    <source>
        <dbReference type="ARBA" id="ARBA00049400"/>
    </source>
</evidence>
<evidence type="ECO:0000256" key="3">
    <source>
        <dbReference type="ARBA" id="ARBA00012750"/>
    </source>
</evidence>
<dbReference type="InterPro" id="IPR036602">
    <property type="entry name" value="tRNA_yW-synthesising-like_sf"/>
</dbReference>
<dbReference type="GO" id="GO:0031591">
    <property type="term" value="P:wybutosine biosynthetic process"/>
    <property type="evidence" value="ECO:0007669"/>
    <property type="project" value="TreeGrafter"/>
</dbReference>
<dbReference type="PANTHER" id="PTHR23245:SF25">
    <property type="entry name" value="TRNA WYBUTOSINE-SYNTHESIZING PROTEIN 2 HOMOLOG"/>
    <property type="match status" value="1"/>
</dbReference>
<dbReference type="GO" id="GO:0008175">
    <property type="term" value="F:tRNA methyltransferase activity"/>
    <property type="evidence" value="ECO:0007669"/>
    <property type="project" value="TreeGrafter"/>
</dbReference>
<dbReference type="Gene3D" id="3.40.50.150">
    <property type="entry name" value="Vaccinia Virus protein VP39"/>
    <property type="match status" value="1"/>
</dbReference>
<dbReference type="InterPro" id="IPR003827">
    <property type="entry name" value="tRNA_yW-synthesising"/>
</dbReference>
<dbReference type="FunFam" id="3.40.50.150:FF:000131">
    <property type="entry name" value="tRNA wybutosine-synthesizing protein 2/3/4"/>
    <property type="match status" value="1"/>
</dbReference>
<dbReference type="Gene3D" id="3.30.300.110">
    <property type="entry name" value="Met-10+ protein-like domains"/>
    <property type="match status" value="1"/>
</dbReference>
<dbReference type="Gene3D" id="2.120.10.80">
    <property type="entry name" value="Kelch-type beta propeller"/>
    <property type="match status" value="1"/>
</dbReference>
<evidence type="ECO:0000256" key="11">
    <source>
        <dbReference type="ARBA" id="ARBA00069229"/>
    </source>
</evidence>
<evidence type="ECO:0000256" key="10">
    <source>
        <dbReference type="ARBA" id="ARBA00058049"/>
    </source>
</evidence>
<evidence type="ECO:0000256" key="2">
    <source>
        <dbReference type="ARBA" id="ARBA00012265"/>
    </source>
</evidence>
<evidence type="ECO:0000256" key="7">
    <source>
        <dbReference type="ARBA" id="ARBA00022694"/>
    </source>
</evidence>
<evidence type="ECO:0000256" key="6">
    <source>
        <dbReference type="ARBA" id="ARBA00022691"/>
    </source>
</evidence>
<dbReference type="InterPro" id="IPR015915">
    <property type="entry name" value="Kelch-typ_b-propeller"/>
</dbReference>
<dbReference type="EC" id="2.1.1.282" evidence="3"/>
<protein>
    <recommendedName>
        <fullName evidence="11">tRNA wybutosine-synthesizing protein 3</fullName>
        <ecNumber evidence="3">2.1.1.282</ecNumber>
        <ecNumber evidence="2">2.5.1.114</ecNumber>
    </recommendedName>
</protein>
<dbReference type="SUPFAM" id="SSF111278">
    <property type="entry name" value="SSo0622-like"/>
    <property type="match status" value="1"/>
</dbReference>
<sequence>MRVEIRENSVQNASWKDKTPLHDVCPAMHETDAVQRHAHDIRRRIVLRLTEEHASVVHWHGGALANMFAQLKRESLRKLQVMEDKSPKGCIDEPIVDMIKTINAHPDYVTSSSCSGRIAVFCGEAAAGNGKEGQSDLITKGGKWLIAEHGTITFDQLMTALRSPEANSSTSNMIIFKHEPFIMHVVCRDLDAAKELLQWGIASGFRESGVVLGNRKIMCAIRTTANGLEIPLGRRADHLLVNEDYLRWIVDIANQKFEANKQKTDRLFDAFRAKFCEQTAKVERGSLVELSSWTEVASEDGIKLVGHSSVQYKNDIVVFGGQGPTSSGTTTRVSDVTYLTPSSDGTLQKTFQASGTDGPSARMYHSAVVVGTRMIVFGGRASPAKPLGDLYAMDLETKRWEQITAQGVGPSPRWKHCSCTVGSVIYVHGGRDAEQVFGDLFALDLSQNPPQWRQIEGTSASRRFNHVASVVNLTKIAFWEGDVGSGGDSSSSACSMFDTVTETWEDNRLENARNKSHPPALFAASASPINDHQVIVVGGMTSALVAKGDKATRKVYMLDVDASQWIELGEVKHGNASFVGHSVIWMPTNISLYILGGGFQCFGFGQFYSSTYQCQLSMVAPKQTSANVSTKRKLLSTSSSSVLVSSDDKPLGVLVGKLQVKKVKTLLENAQVYDKSRRVHVANTVQSSDAATGGKPMTMFLIPVTSSIREMIASTSEAELQNLEVVTDDDAYANKFGKTSGLNRNEVIRSTIGVFASKHRLSPEIVKAIPDKYEFVSDVLLVPRDSFLEPEWAPFADEMWAHVCTSTTPAFSRVARKAYIDTSEKRQSHVELLYVNDKALASQRSKQTPGWVEIRENGIIYGWDLTRVMFSSGNVTEKARMANIGCRGETIVDLFCGIGYYVLPFLVHGGATFVHACEWNPDSVAALRFNLERNHVADRCEVYLGDNRESAPTIGAVADRVNLGLLPTSEKAWPLAVQVLKPSGGWFHVHDNVAVEDRETWEQHVLDSMRSLAKQYGKNWTITCEHVERVKSYAPKVYHLVADIHCVPN</sequence>
<feature type="domain" description="SAM-dependent methyltransferase TRM5/TYW2-type" evidence="12">
    <location>
        <begin position="773"/>
        <end position="1048"/>
    </location>
</feature>
<organism evidence="13 14">
    <name type="scientific">Phytophthora citrophthora</name>
    <dbReference type="NCBI Taxonomy" id="4793"/>
    <lineage>
        <taxon>Eukaryota</taxon>
        <taxon>Sar</taxon>
        <taxon>Stramenopiles</taxon>
        <taxon>Oomycota</taxon>
        <taxon>Peronosporomycetes</taxon>
        <taxon>Peronosporales</taxon>
        <taxon>Peronosporaceae</taxon>
        <taxon>Phytophthora</taxon>
    </lineage>
</organism>
<evidence type="ECO:0000313" key="14">
    <source>
        <dbReference type="Proteomes" id="UP001259832"/>
    </source>
</evidence>
<dbReference type="CDD" id="cd02440">
    <property type="entry name" value="AdoMet_MTases"/>
    <property type="match status" value="1"/>
</dbReference>
<comment type="pathway">
    <text evidence="1">tRNA modification; wybutosine-tRNA(Phe) biosynthesis.</text>
</comment>
<name>A0AAD9H062_9STRA</name>
<evidence type="ECO:0000256" key="4">
    <source>
        <dbReference type="ARBA" id="ARBA00022603"/>
    </source>
</evidence>
<keyword evidence="4" id="KW-0489">Methyltransferase</keyword>
<dbReference type="SUPFAM" id="SSF117281">
    <property type="entry name" value="Kelch motif"/>
    <property type="match status" value="1"/>
</dbReference>
<evidence type="ECO:0000256" key="5">
    <source>
        <dbReference type="ARBA" id="ARBA00022679"/>
    </source>
</evidence>
<dbReference type="PANTHER" id="PTHR23245">
    <property type="entry name" value="TRNA METHYLTRANSFERASE"/>
    <property type="match status" value="1"/>
</dbReference>
<dbReference type="Pfam" id="PF02676">
    <property type="entry name" value="TYW3"/>
    <property type="match status" value="1"/>
</dbReference>
<keyword evidence="14" id="KW-1185">Reference proteome</keyword>
<dbReference type="GO" id="GO:0030488">
    <property type="term" value="P:tRNA methylation"/>
    <property type="evidence" value="ECO:0007669"/>
    <property type="project" value="TreeGrafter"/>
</dbReference>
<dbReference type="GO" id="GO:0005737">
    <property type="term" value="C:cytoplasm"/>
    <property type="evidence" value="ECO:0007669"/>
    <property type="project" value="TreeGrafter"/>
</dbReference>
<accession>A0AAD9H062</accession>
<evidence type="ECO:0000313" key="13">
    <source>
        <dbReference type="EMBL" id="KAK1947897.1"/>
    </source>
</evidence>
<comment type="caution">
    <text evidence="13">The sequence shown here is derived from an EMBL/GenBank/DDBJ whole genome shotgun (WGS) entry which is preliminary data.</text>
</comment>
<dbReference type="InterPro" id="IPR056743">
    <property type="entry name" value="TRM5-TYW2-like_MTfase"/>
</dbReference>
<evidence type="ECO:0000256" key="8">
    <source>
        <dbReference type="ARBA" id="ARBA00049202"/>
    </source>
</evidence>
<dbReference type="EMBL" id="JASMQC010000001">
    <property type="protein sequence ID" value="KAK1947897.1"/>
    <property type="molecule type" value="Genomic_DNA"/>
</dbReference>
<dbReference type="EC" id="2.5.1.114" evidence="2"/>
<comment type="catalytic activity">
    <reaction evidence="9">
        <text>4-demethylwyosine(37) in tRNA(Phe) + S-adenosyl-L-methionine = 4-demethyl-7-[(3S)-3-amino-3-carboxypropyl]wyosine(37) in tRNA(Phe) + S-methyl-5'-thioadenosine + H(+)</text>
        <dbReference type="Rhea" id="RHEA:36355"/>
        <dbReference type="Rhea" id="RHEA-COMP:10164"/>
        <dbReference type="Rhea" id="RHEA-COMP:10378"/>
        <dbReference type="ChEBI" id="CHEBI:15378"/>
        <dbReference type="ChEBI" id="CHEBI:17509"/>
        <dbReference type="ChEBI" id="CHEBI:59789"/>
        <dbReference type="ChEBI" id="CHEBI:64315"/>
        <dbReference type="ChEBI" id="CHEBI:73550"/>
        <dbReference type="EC" id="2.5.1.114"/>
    </reaction>
</comment>
<comment type="function">
    <text evidence="10">S-adenosyl-L-methionine-dependent methyltransferase that acts as a component of the wybutosine biosynthesis pathway. Wybutosine is a hyper modified guanosine with a tricyclic base found at the 3'-position adjacent to the anticodon of eukaryotic phenylalanine tRNA. Probably methylates N-4 position of wybutosine-86 to produce wybutosine-72.</text>
</comment>
<evidence type="ECO:0000256" key="1">
    <source>
        <dbReference type="ARBA" id="ARBA00004797"/>
    </source>
</evidence>
<gene>
    <name evidence="13" type="ORF">P3T76_000187</name>
</gene>
<dbReference type="InterPro" id="IPR030382">
    <property type="entry name" value="MeTrfase_TRM5/TYW2"/>
</dbReference>
<comment type="catalytic activity">
    <reaction evidence="8">
        <text>4-demethyl-7-[(3S)-3-amino-3-carboxypropyl]wyosine(37) in tRNA(Phe) + S-adenosyl-L-methionine = 7-[(3S)-3-amino-3-carboxypropyl]wyosine(37) in tRNA(Phe) + S-adenosyl-L-homocysteine + H(+)</text>
        <dbReference type="Rhea" id="RHEA:36635"/>
        <dbReference type="Rhea" id="RHEA-COMP:10378"/>
        <dbReference type="Rhea" id="RHEA-COMP:10379"/>
        <dbReference type="ChEBI" id="CHEBI:15378"/>
        <dbReference type="ChEBI" id="CHEBI:57856"/>
        <dbReference type="ChEBI" id="CHEBI:59789"/>
        <dbReference type="ChEBI" id="CHEBI:73543"/>
        <dbReference type="ChEBI" id="CHEBI:73550"/>
        <dbReference type="EC" id="2.1.1.282"/>
    </reaction>
</comment>
<reference evidence="13" key="1">
    <citation type="submission" date="2023-08" db="EMBL/GenBank/DDBJ databases">
        <title>Reference Genome Resource for the Citrus Pathogen Phytophthora citrophthora.</title>
        <authorList>
            <person name="Moller H."/>
            <person name="Coetzee B."/>
            <person name="Rose L.J."/>
            <person name="Van Niekerk J.M."/>
        </authorList>
    </citation>
    <scope>NUCLEOTIDE SEQUENCE</scope>
    <source>
        <strain evidence="13">STE-U-9442</strain>
    </source>
</reference>
<keyword evidence="6" id="KW-0949">S-adenosyl-L-methionine</keyword>
<keyword evidence="7" id="KW-0819">tRNA processing</keyword>
<dbReference type="Pfam" id="PF24681">
    <property type="entry name" value="Kelch_KLHDC2_KLHL20_DRC7"/>
    <property type="match status" value="1"/>
</dbReference>
<dbReference type="FunFam" id="3.30.1960.10:FF:000003">
    <property type="entry name" value="tRNA methyltransferase"/>
    <property type="match status" value="1"/>
</dbReference>
<proteinExistence type="predicted"/>
<keyword evidence="5" id="KW-0808">Transferase</keyword>
<dbReference type="PROSITE" id="PS51684">
    <property type="entry name" value="SAM_MT_TRM5_TYW2"/>
    <property type="match status" value="1"/>
</dbReference>
<dbReference type="InterPro" id="IPR029063">
    <property type="entry name" value="SAM-dependent_MTases_sf"/>
</dbReference>
<dbReference type="AlphaFoldDB" id="A0AAD9H062"/>
<dbReference type="Pfam" id="PF02475">
    <property type="entry name" value="TRM5-TYW2_MTfase"/>
    <property type="match status" value="1"/>
</dbReference>
<dbReference type="Proteomes" id="UP001259832">
    <property type="component" value="Unassembled WGS sequence"/>
</dbReference>
<dbReference type="GO" id="GO:0102522">
    <property type="term" value="F:tRNA 4-demethylwyosine alpha-amino-alpha-carboxypropyltransferase activity"/>
    <property type="evidence" value="ECO:0007669"/>
    <property type="project" value="UniProtKB-EC"/>
</dbReference>
<dbReference type="SUPFAM" id="SSF53335">
    <property type="entry name" value="S-adenosyl-L-methionine-dependent methyltransferases"/>
    <property type="match status" value="1"/>
</dbReference>